<accession>A0A812QY91</accession>
<feature type="non-terminal residue" evidence="2">
    <location>
        <position position="1"/>
    </location>
</feature>
<dbReference type="EMBL" id="CAJNJA010017863">
    <property type="protein sequence ID" value="CAE7409515.1"/>
    <property type="molecule type" value="Genomic_DNA"/>
</dbReference>
<feature type="region of interest" description="Disordered" evidence="1">
    <location>
        <begin position="20"/>
        <end position="39"/>
    </location>
</feature>
<dbReference type="OrthoDB" id="438233at2759"/>
<comment type="caution">
    <text evidence="2">The sequence shown here is derived from an EMBL/GenBank/DDBJ whole genome shotgun (WGS) entry which is preliminary data.</text>
</comment>
<name>A0A812QY91_9DINO</name>
<proteinExistence type="predicted"/>
<evidence type="ECO:0000256" key="1">
    <source>
        <dbReference type="SAM" id="MobiDB-lite"/>
    </source>
</evidence>
<gene>
    <name evidence="2" type="primary">Cyp27a1</name>
    <name evidence="2" type="ORF">SNEC2469_LOCUS11267</name>
</gene>
<reference evidence="2" key="1">
    <citation type="submission" date="2021-02" db="EMBL/GenBank/DDBJ databases">
        <authorList>
            <person name="Dougan E. K."/>
            <person name="Rhodes N."/>
            <person name="Thang M."/>
            <person name="Chan C."/>
        </authorList>
    </citation>
    <scope>NUCLEOTIDE SEQUENCE</scope>
</reference>
<evidence type="ECO:0000313" key="3">
    <source>
        <dbReference type="Proteomes" id="UP000601435"/>
    </source>
</evidence>
<organism evidence="2 3">
    <name type="scientific">Symbiodinium necroappetens</name>
    <dbReference type="NCBI Taxonomy" id="1628268"/>
    <lineage>
        <taxon>Eukaryota</taxon>
        <taxon>Sar</taxon>
        <taxon>Alveolata</taxon>
        <taxon>Dinophyceae</taxon>
        <taxon>Suessiales</taxon>
        <taxon>Symbiodiniaceae</taxon>
        <taxon>Symbiodinium</taxon>
    </lineage>
</organism>
<keyword evidence="3" id="KW-1185">Reference proteome</keyword>
<sequence>MGLFACYTYGSRLPSFNATPLQKSNHTEKPPVQQLPASGTPKLSCRVFVRGERVKLRRTACPGLPPDVPYGETLVFKGSCSQLSWISSSCTKPSAIVAEDLEMDQPANSSFEGCDAVVDQMRGDRRWQHYNLMDAVQMVCGNRTCLPMPDCMDEVHQNLERYPPDSLVGRARAFCPTAPELWGRRWFKAFETVVHSLNQSRPHDTPPKDALVVHLRLGDVLEESAASVDEMLANPVPFYSGENQLETWNVYVRKSCLYLRAVADYLRSLGAKDVSFRLGYPPDE</sequence>
<evidence type="ECO:0000313" key="2">
    <source>
        <dbReference type="EMBL" id="CAE7409515.1"/>
    </source>
</evidence>
<dbReference type="Proteomes" id="UP000601435">
    <property type="component" value="Unassembled WGS sequence"/>
</dbReference>
<protein>
    <submittedName>
        <fullName evidence="2">Cyp27a1 protein</fullName>
    </submittedName>
</protein>
<dbReference type="AlphaFoldDB" id="A0A812QY91"/>